<dbReference type="InterPro" id="IPR000700">
    <property type="entry name" value="PAS-assoc_C"/>
</dbReference>
<dbReference type="Proteomes" id="UP000221222">
    <property type="component" value="Unassembled WGS sequence"/>
</dbReference>
<dbReference type="PROSITE" id="PS50113">
    <property type="entry name" value="PAC"/>
    <property type="match status" value="1"/>
</dbReference>
<reference evidence="5 6" key="1">
    <citation type="submission" date="2017-09" db="EMBL/GenBank/DDBJ databases">
        <title>Arcobacter canalis sp. nov., a new species isolated from a water canal contaminated with urban sewage.</title>
        <authorList>
            <person name="Perez-Cataluna A."/>
            <person name="Salas-Masso N."/>
            <person name="Figueras M.J."/>
        </authorList>
    </citation>
    <scope>NUCLEOTIDE SEQUENCE [LARGE SCALE GENOMIC DNA]</scope>
    <source>
        <strain evidence="5 6">F98-3</strain>
    </source>
</reference>
<proteinExistence type="predicted"/>
<feature type="domain" description="GGDEF" evidence="4">
    <location>
        <begin position="664"/>
        <end position="801"/>
    </location>
</feature>
<dbReference type="SMART" id="SM00267">
    <property type="entry name" value="GGDEF"/>
    <property type="match status" value="1"/>
</dbReference>
<evidence type="ECO:0000259" key="4">
    <source>
        <dbReference type="PROSITE" id="PS50887"/>
    </source>
</evidence>
<dbReference type="AlphaFoldDB" id="A0A2G1DJL4"/>
<feature type="transmembrane region" description="Helical" evidence="1">
    <location>
        <begin position="12"/>
        <end position="36"/>
    </location>
</feature>
<protein>
    <submittedName>
        <fullName evidence="5">Diguanylate cyclase</fullName>
    </submittedName>
</protein>
<dbReference type="PROSITE" id="PS50112">
    <property type="entry name" value="PAS"/>
    <property type="match status" value="1"/>
</dbReference>
<dbReference type="InterPro" id="IPR013587">
    <property type="entry name" value="Nitrate/nitrite_sensing"/>
</dbReference>
<dbReference type="Pfam" id="PF08376">
    <property type="entry name" value="NIT"/>
    <property type="match status" value="1"/>
</dbReference>
<dbReference type="SUPFAM" id="SSF55785">
    <property type="entry name" value="PYP-like sensor domain (PAS domain)"/>
    <property type="match status" value="1"/>
</dbReference>
<accession>A0A2G1DJL4</accession>
<dbReference type="InterPro" id="IPR043128">
    <property type="entry name" value="Rev_trsase/Diguanyl_cyclase"/>
</dbReference>
<evidence type="ECO:0000259" key="2">
    <source>
        <dbReference type="PROSITE" id="PS50112"/>
    </source>
</evidence>
<name>A0A2G1DJL4_9BACT</name>
<dbReference type="Gene3D" id="3.30.450.20">
    <property type="entry name" value="PAS domain"/>
    <property type="match status" value="1"/>
</dbReference>
<dbReference type="PANTHER" id="PTHR46663:SF3">
    <property type="entry name" value="SLL0267 PROTEIN"/>
    <property type="match status" value="1"/>
</dbReference>
<dbReference type="NCBIfam" id="TIGR00229">
    <property type="entry name" value="sensory_box"/>
    <property type="match status" value="1"/>
</dbReference>
<evidence type="ECO:0000256" key="1">
    <source>
        <dbReference type="SAM" id="Phobius"/>
    </source>
</evidence>
<dbReference type="SMART" id="SM00086">
    <property type="entry name" value="PAC"/>
    <property type="match status" value="1"/>
</dbReference>
<dbReference type="InterPro" id="IPR029787">
    <property type="entry name" value="Nucleotide_cyclase"/>
</dbReference>
<keyword evidence="6" id="KW-1185">Reference proteome</keyword>
<organism evidence="5 6">
    <name type="scientific">Malaciobacter molluscorum LMG 25693</name>
    <dbReference type="NCBI Taxonomy" id="870501"/>
    <lineage>
        <taxon>Bacteria</taxon>
        <taxon>Pseudomonadati</taxon>
        <taxon>Campylobacterota</taxon>
        <taxon>Epsilonproteobacteria</taxon>
        <taxon>Campylobacterales</taxon>
        <taxon>Arcobacteraceae</taxon>
        <taxon>Malaciobacter</taxon>
    </lineage>
</organism>
<dbReference type="InterPro" id="IPR052163">
    <property type="entry name" value="DGC-Regulatory_Protein"/>
</dbReference>
<dbReference type="CDD" id="cd00130">
    <property type="entry name" value="PAS"/>
    <property type="match status" value="1"/>
</dbReference>
<dbReference type="InterPro" id="IPR000160">
    <property type="entry name" value="GGDEF_dom"/>
</dbReference>
<dbReference type="CDD" id="cd01949">
    <property type="entry name" value="GGDEF"/>
    <property type="match status" value="1"/>
</dbReference>
<feature type="domain" description="PAC" evidence="3">
    <location>
        <begin position="580"/>
        <end position="632"/>
    </location>
</feature>
<feature type="transmembrane region" description="Helical" evidence="1">
    <location>
        <begin position="304"/>
        <end position="324"/>
    </location>
</feature>
<dbReference type="PROSITE" id="PS50887">
    <property type="entry name" value="GGDEF"/>
    <property type="match status" value="1"/>
</dbReference>
<dbReference type="SUPFAM" id="SSF55073">
    <property type="entry name" value="Nucleotide cyclase"/>
    <property type="match status" value="1"/>
</dbReference>
<gene>
    <name evidence="5" type="ORF">CPU12_04450</name>
</gene>
<keyword evidence="1" id="KW-0812">Transmembrane</keyword>
<sequence length="801" mass="93411">MKEVLSLFKNQLFVKILLIFTLPALGILYFSSLLVYEKIDTLSDISNIQKNIKYIKNVKNLLDSISKEREYSTIFYKNSDYEKKMMKQRVITDQTYEIYLNDIKNDYSFFNSSYINEKTDNFISLRKQIDNKKITPFEIVDKYSDINDNLLQSLHRIKPIKYALKFNVKFNHIVNILNANEQVNLEKLLITLFILENKISKDDYKKLIKIYMKEDIYTKHYLTKFNTKDLERYNEIVSLSLTKKIEDIKNNLNELISSKKLTLNSWWELSDKKIEQLQKFYNYINKNAITLAKQKQDDATTSQIISLTFLFVCFVTLISLLFVLRTIIFNQQKNFNKLTKQQSIYKVLSKLNKVILKIKSRKKLFQKLIKIITKDSYICLGMIYTVKQSHSKLFLINGNLKDEVSLVEQDNSLIKKAIVNKKNIIKNSNLLHYCNIKDEDIKKNNIKSMGIFPIYKFNKVVSLIVLYSKKQNFFDNEVIILFNKVLLDVEYALEKIDYEKNKAKQEQQLTIAAYAFESNEPMLITNNQAKVINVNQAFCNVMGYKREDIIGQNPSIFKSDEHSPEFYEIMWESIIKKGTWSGEIYNKKKNNELIPLKATITAIKDKDNNIKHYLSQYNDISEQKLKQQYLEYQATHDSLTTLPNRLLLLDRIEHVLSKVARYKTYAGIIFIDLDNFKTINDTMGHETGDILLKAVSKKLQETVRSEDTISRIGGDEFIVLADSLGLDKASARNNIQILASKIKGALNDIKTINGYKNISTPSIGITLFNDNTFNVKELIKQADNAMYMAKRAGKNTISFFE</sequence>
<dbReference type="SUPFAM" id="SSF55781">
    <property type="entry name" value="GAF domain-like"/>
    <property type="match status" value="1"/>
</dbReference>
<keyword evidence="1" id="KW-0472">Membrane</keyword>
<dbReference type="InterPro" id="IPR000014">
    <property type="entry name" value="PAS"/>
</dbReference>
<dbReference type="InterPro" id="IPR029016">
    <property type="entry name" value="GAF-like_dom_sf"/>
</dbReference>
<keyword evidence="1" id="KW-1133">Transmembrane helix</keyword>
<comment type="caution">
    <text evidence="5">The sequence shown here is derived from an EMBL/GenBank/DDBJ whole genome shotgun (WGS) entry which is preliminary data.</text>
</comment>
<evidence type="ECO:0000259" key="3">
    <source>
        <dbReference type="PROSITE" id="PS50113"/>
    </source>
</evidence>
<dbReference type="Pfam" id="PF00990">
    <property type="entry name" value="GGDEF"/>
    <property type="match status" value="1"/>
</dbReference>
<feature type="domain" description="PAS" evidence="2">
    <location>
        <begin position="505"/>
        <end position="553"/>
    </location>
</feature>
<dbReference type="SMART" id="SM00091">
    <property type="entry name" value="PAS"/>
    <property type="match status" value="1"/>
</dbReference>
<evidence type="ECO:0000313" key="5">
    <source>
        <dbReference type="EMBL" id="PHO18536.1"/>
    </source>
</evidence>
<dbReference type="InterPro" id="IPR001610">
    <property type="entry name" value="PAC"/>
</dbReference>
<dbReference type="Gene3D" id="3.30.70.270">
    <property type="match status" value="1"/>
</dbReference>
<dbReference type="NCBIfam" id="TIGR00254">
    <property type="entry name" value="GGDEF"/>
    <property type="match status" value="1"/>
</dbReference>
<dbReference type="Gene3D" id="3.30.450.40">
    <property type="match status" value="1"/>
</dbReference>
<dbReference type="InterPro" id="IPR035965">
    <property type="entry name" value="PAS-like_dom_sf"/>
</dbReference>
<dbReference type="Pfam" id="PF13426">
    <property type="entry name" value="PAS_9"/>
    <property type="match status" value="1"/>
</dbReference>
<evidence type="ECO:0000313" key="6">
    <source>
        <dbReference type="Proteomes" id="UP000221222"/>
    </source>
</evidence>
<dbReference type="PANTHER" id="PTHR46663">
    <property type="entry name" value="DIGUANYLATE CYCLASE DGCT-RELATED"/>
    <property type="match status" value="1"/>
</dbReference>
<dbReference type="EMBL" id="NXFY01000005">
    <property type="protein sequence ID" value="PHO18536.1"/>
    <property type="molecule type" value="Genomic_DNA"/>
</dbReference>